<keyword evidence="3" id="KW-1185">Reference proteome</keyword>
<feature type="region of interest" description="Disordered" evidence="1">
    <location>
        <begin position="22"/>
        <end position="45"/>
    </location>
</feature>
<protein>
    <submittedName>
        <fullName evidence="2">Uncharacterized protein</fullName>
    </submittedName>
</protein>
<evidence type="ECO:0000313" key="2">
    <source>
        <dbReference type="EMBL" id="MPC35556.1"/>
    </source>
</evidence>
<accession>A0A5B7EQQ8</accession>
<dbReference type="Proteomes" id="UP000324222">
    <property type="component" value="Unassembled WGS sequence"/>
</dbReference>
<evidence type="ECO:0000313" key="3">
    <source>
        <dbReference type="Proteomes" id="UP000324222"/>
    </source>
</evidence>
<sequence length="45" mass="4689">MAPHLVGDGATLAGDCRCCAISPPSTEPADLDQPRLSDYGFHTDS</sequence>
<dbReference type="AlphaFoldDB" id="A0A5B7EQQ8"/>
<reference evidence="2 3" key="1">
    <citation type="submission" date="2019-05" db="EMBL/GenBank/DDBJ databases">
        <title>Another draft genome of Portunus trituberculatus and its Hox gene families provides insights of decapod evolution.</title>
        <authorList>
            <person name="Jeong J.-H."/>
            <person name="Song I."/>
            <person name="Kim S."/>
            <person name="Choi T."/>
            <person name="Kim D."/>
            <person name="Ryu S."/>
            <person name="Kim W."/>
        </authorList>
    </citation>
    <scope>NUCLEOTIDE SEQUENCE [LARGE SCALE GENOMIC DNA]</scope>
    <source>
        <tissue evidence="2">Muscle</tissue>
    </source>
</reference>
<dbReference type="EMBL" id="VSRR010003303">
    <property type="protein sequence ID" value="MPC35556.1"/>
    <property type="molecule type" value="Genomic_DNA"/>
</dbReference>
<evidence type="ECO:0000256" key="1">
    <source>
        <dbReference type="SAM" id="MobiDB-lite"/>
    </source>
</evidence>
<proteinExistence type="predicted"/>
<gene>
    <name evidence="2" type="ORF">E2C01_028981</name>
</gene>
<name>A0A5B7EQQ8_PORTR</name>
<comment type="caution">
    <text evidence="2">The sequence shown here is derived from an EMBL/GenBank/DDBJ whole genome shotgun (WGS) entry which is preliminary data.</text>
</comment>
<organism evidence="2 3">
    <name type="scientific">Portunus trituberculatus</name>
    <name type="common">Swimming crab</name>
    <name type="synonym">Neptunus trituberculatus</name>
    <dbReference type="NCBI Taxonomy" id="210409"/>
    <lineage>
        <taxon>Eukaryota</taxon>
        <taxon>Metazoa</taxon>
        <taxon>Ecdysozoa</taxon>
        <taxon>Arthropoda</taxon>
        <taxon>Crustacea</taxon>
        <taxon>Multicrustacea</taxon>
        <taxon>Malacostraca</taxon>
        <taxon>Eumalacostraca</taxon>
        <taxon>Eucarida</taxon>
        <taxon>Decapoda</taxon>
        <taxon>Pleocyemata</taxon>
        <taxon>Brachyura</taxon>
        <taxon>Eubrachyura</taxon>
        <taxon>Portunoidea</taxon>
        <taxon>Portunidae</taxon>
        <taxon>Portuninae</taxon>
        <taxon>Portunus</taxon>
    </lineage>
</organism>